<evidence type="ECO:0008006" key="4">
    <source>
        <dbReference type="Google" id="ProtNLM"/>
    </source>
</evidence>
<dbReference type="EMBL" id="CP012700">
    <property type="protein sequence ID" value="ALH81460.1"/>
    <property type="molecule type" value="Genomic_DNA"/>
</dbReference>
<dbReference type="Gene3D" id="3.30.1330.40">
    <property type="entry name" value="RutC-like"/>
    <property type="match status" value="1"/>
</dbReference>
<accession>A0A0N9UYU5</accession>
<dbReference type="Proteomes" id="UP000058074">
    <property type="component" value="Chromosome"/>
</dbReference>
<dbReference type="PATRIC" id="fig|33050.5.peg.2923"/>
<name>A0A0N9UYU5_SPHMC</name>
<dbReference type="InterPro" id="IPR006175">
    <property type="entry name" value="YjgF/YER057c/UK114"/>
</dbReference>
<reference evidence="2 3" key="1">
    <citation type="journal article" date="2015" name="Genome Announc.">
        <title>Complete Genome Sequence of Polypropylene Glycol- and Polyethylene Glycol-Degrading Sphingopyxis macrogoltabida Strain EY-1.</title>
        <authorList>
            <person name="Ohtsubo Y."/>
            <person name="Nagata Y."/>
            <person name="Numata M."/>
            <person name="Tsuchikane K."/>
            <person name="Hosoyama A."/>
            <person name="Yamazoe A."/>
            <person name="Tsuda M."/>
            <person name="Fujita N."/>
            <person name="Kawai F."/>
        </authorList>
    </citation>
    <scope>NUCLEOTIDE SEQUENCE [LARGE SCALE GENOMIC DNA]</scope>
    <source>
        <strain evidence="2 3">EY-1</strain>
    </source>
</reference>
<evidence type="ECO:0000256" key="1">
    <source>
        <dbReference type="ARBA" id="ARBA00010552"/>
    </source>
</evidence>
<dbReference type="SUPFAM" id="SSF55298">
    <property type="entry name" value="YjgF-like"/>
    <property type="match status" value="1"/>
</dbReference>
<dbReference type="GO" id="GO:0019239">
    <property type="term" value="F:deaminase activity"/>
    <property type="evidence" value="ECO:0007669"/>
    <property type="project" value="TreeGrafter"/>
</dbReference>
<protein>
    <recommendedName>
        <fullName evidence="4">Enamine deaminase RidA</fullName>
    </recommendedName>
</protein>
<comment type="similarity">
    <text evidence="1">Belongs to the RutC family.</text>
</comment>
<dbReference type="Pfam" id="PF01042">
    <property type="entry name" value="Ribonuc_L-PSP"/>
    <property type="match status" value="1"/>
</dbReference>
<dbReference type="CDD" id="cd00448">
    <property type="entry name" value="YjgF_YER057c_UK114_family"/>
    <property type="match status" value="1"/>
</dbReference>
<proteinExistence type="inferred from homology"/>
<dbReference type="InterPro" id="IPR035959">
    <property type="entry name" value="RutC-like_sf"/>
</dbReference>
<dbReference type="PANTHER" id="PTHR11803:SF39">
    <property type="entry name" value="2-IMINOBUTANOATE_2-IMINOPROPANOATE DEAMINASE"/>
    <property type="match status" value="1"/>
</dbReference>
<evidence type="ECO:0000313" key="3">
    <source>
        <dbReference type="Proteomes" id="UP000058074"/>
    </source>
</evidence>
<evidence type="ECO:0000313" key="2">
    <source>
        <dbReference type="EMBL" id="ALH81460.1"/>
    </source>
</evidence>
<dbReference type="InterPro" id="IPR019897">
    <property type="entry name" value="RidA_CS"/>
</dbReference>
<gene>
    <name evidence="2" type="ORF">AN936_14130</name>
</gene>
<dbReference type="KEGG" id="smag:AN936_14130"/>
<organism evidence="2 3">
    <name type="scientific">Sphingopyxis macrogoltabida</name>
    <name type="common">Sphingomonas macrogoltabidus</name>
    <dbReference type="NCBI Taxonomy" id="33050"/>
    <lineage>
        <taxon>Bacteria</taxon>
        <taxon>Pseudomonadati</taxon>
        <taxon>Pseudomonadota</taxon>
        <taxon>Alphaproteobacteria</taxon>
        <taxon>Sphingomonadales</taxon>
        <taxon>Sphingomonadaceae</taxon>
        <taxon>Sphingopyxis</taxon>
    </lineage>
</organism>
<dbReference type="PROSITE" id="PS01094">
    <property type="entry name" value="UPF0076"/>
    <property type="match status" value="1"/>
</dbReference>
<dbReference type="GO" id="GO:0005829">
    <property type="term" value="C:cytosol"/>
    <property type="evidence" value="ECO:0007669"/>
    <property type="project" value="TreeGrafter"/>
</dbReference>
<sequence>MMTEKMTEIRCADAPPPGGHYVQAMLHRDTLYVSGQLGVTRDTPDPAAVPVAEQVSFALANIAAIGRVVGAEIDDIVRCTIYVTDVAHWDEVNRAYAAFFGAHRPARSIVPCGPLHFGALVEIEAVVAASA</sequence>
<dbReference type="AlphaFoldDB" id="A0A0N9UYU5"/>
<dbReference type="PANTHER" id="PTHR11803">
    <property type="entry name" value="2-IMINOBUTANOATE/2-IMINOPROPANOATE DEAMINASE RIDA"/>
    <property type="match status" value="1"/>
</dbReference>